<accession>A0AB33CT94</accession>
<reference evidence="1 2" key="1">
    <citation type="submission" date="2017-05" db="EMBL/GenBank/DDBJ databases">
        <authorList>
            <person name="Qiu J.G."/>
            <person name="He J."/>
        </authorList>
    </citation>
    <scope>NUCLEOTIDE SEQUENCE [LARGE SCALE GENOMIC DNA]</scope>
    <source>
        <strain evidence="1 2">JQ135</strain>
    </source>
</reference>
<dbReference type="KEGG" id="afq:AFA_08880"/>
<organism evidence="1 2">
    <name type="scientific">Alcaligenes faecalis</name>
    <dbReference type="NCBI Taxonomy" id="511"/>
    <lineage>
        <taxon>Bacteria</taxon>
        <taxon>Pseudomonadati</taxon>
        <taxon>Pseudomonadota</taxon>
        <taxon>Betaproteobacteria</taxon>
        <taxon>Burkholderiales</taxon>
        <taxon>Alcaligenaceae</taxon>
        <taxon>Alcaligenes</taxon>
    </lineage>
</organism>
<dbReference type="EMBL" id="CP021641">
    <property type="protein sequence ID" value="ASR89546.1"/>
    <property type="molecule type" value="Genomic_DNA"/>
</dbReference>
<dbReference type="AlphaFoldDB" id="A0AB33CT94"/>
<proteinExistence type="predicted"/>
<evidence type="ECO:0000313" key="2">
    <source>
        <dbReference type="Proteomes" id="UP000214561"/>
    </source>
</evidence>
<sequence length="764" mass="85629">MRFAITATLTVLMFAGCSPDGPGSKLTFHPVDGDERRYQVYTDMTVDVQRGTRQLSESMSIKMLMHYGVEDQSSTYKLNVSPEYMRLNFKHGGMSSFEQGDYGEKELRTALKEGYTVTVDKENNQLVDVTLNTSSQKLKAELKATLDHLLNDQLSRPGLMHQLAVKKGASQIIKGQNGLPDIRMTVKDFDSELVTLAIADTNQDETADPHTRIFGYAVIERQTGWLVRQAVVMHVPLPPELRDKGTFRIVSAIYPESWRFNHDLQFLENAEGYELITQEKTDPPVPSLSSSTQAMLNTQGVLDTYDQRFLLHYAHLGLSPYMVGEISASNLAAYDENNQALAIPFKAAGAFQHPGLDHDDAETSLEILPLGWDKTAQALEKLQYIEATLNYHATEHIQVTVPIKPEGSQVEVEGAKVIVQPTDNPYEFLIQLIPGETGYFFPDVTQIDKGELRYPHDQTAADWLSLGEKRLLAIVLQGHLPQELKVKFLDTLPDAVALTYRNYAPEPIESTTVRFYDLNQARPENAAAPITTQLLFDSFQQNDEFKTATLENLAPFSTDAPDLYVTLTPEQAELCTLQETSGLTEKGTPLHFAPPPTADNTNYGATQRMPQQYVYQLQTSDQARLYFYGLKAHIALTCQGTPVWQPLPINLPELSVQVSAAALLGEGWEEHARTLPIKRFLRQYRFLDQQDRVLAITAPRSQPAVGNPLGDKLFDYVDESGHIQIMGLVNRVEKLEATGTPITKTWQHQFEPLPDFKALEEAIQ</sequence>
<protein>
    <submittedName>
        <fullName evidence="1">Uncharacterized protein</fullName>
    </submittedName>
</protein>
<evidence type="ECO:0000313" key="1">
    <source>
        <dbReference type="EMBL" id="ASR89546.1"/>
    </source>
</evidence>
<gene>
    <name evidence="1" type="ORF">AFA_08880</name>
</gene>
<name>A0AB33CT94_ALCFA</name>
<dbReference type="Proteomes" id="UP000214561">
    <property type="component" value="Chromosome"/>
</dbReference>
<dbReference type="RefSeq" id="WP_094196607.1">
    <property type="nucleotide sequence ID" value="NZ_CP021641.1"/>
</dbReference>
<dbReference type="PROSITE" id="PS51257">
    <property type="entry name" value="PROKAR_LIPOPROTEIN"/>
    <property type="match status" value="1"/>
</dbReference>